<dbReference type="PANTHER" id="PTHR46910">
    <property type="entry name" value="TRANSCRIPTION FACTOR PDR1"/>
    <property type="match status" value="1"/>
</dbReference>
<dbReference type="Gene3D" id="4.10.240.10">
    <property type="entry name" value="Zn(2)-C6 fungal-type DNA-binding domain"/>
    <property type="match status" value="1"/>
</dbReference>
<dbReference type="GeneID" id="83219953"/>
<dbReference type="GO" id="GO:0000981">
    <property type="term" value="F:DNA-binding transcription factor activity, RNA polymerase II-specific"/>
    <property type="evidence" value="ECO:0007669"/>
    <property type="project" value="InterPro"/>
</dbReference>
<dbReference type="Pfam" id="PF00172">
    <property type="entry name" value="Zn_clus"/>
    <property type="match status" value="1"/>
</dbReference>
<dbReference type="SMART" id="SM00066">
    <property type="entry name" value="GAL4"/>
    <property type="match status" value="1"/>
</dbReference>
<feature type="region of interest" description="Disordered" evidence="5">
    <location>
        <begin position="672"/>
        <end position="706"/>
    </location>
</feature>
<dbReference type="PROSITE" id="PS50048">
    <property type="entry name" value="ZN2_CY6_FUNGAL_2"/>
    <property type="match status" value="1"/>
</dbReference>
<evidence type="ECO:0000256" key="4">
    <source>
        <dbReference type="ARBA" id="ARBA00023242"/>
    </source>
</evidence>
<comment type="subcellular location">
    <subcellularLocation>
        <location evidence="1">Nucleus</location>
    </subcellularLocation>
</comment>
<evidence type="ECO:0000313" key="8">
    <source>
        <dbReference type="Proteomes" id="UP001234581"/>
    </source>
</evidence>
<dbReference type="GO" id="GO:0008270">
    <property type="term" value="F:zinc ion binding"/>
    <property type="evidence" value="ECO:0007669"/>
    <property type="project" value="InterPro"/>
</dbReference>
<accession>A0AAD7USA5</accession>
<dbReference type="SMART" id="SM00906">
    <property type="entry name" value="Fungal_trans"/>
    <property type="match status" value="1"/>
</dbReference>
<feature type="compositionally biased region" description="Polar residues" evidence="5">
    <location>
        <begin position="697"/>
        <end position="706"/>
    </location>
</feature>
<evidence type="ECO:0000259" key="6">
    <source>
        <dbReference type="PROSITE" id="PS50048"/>
    </source>
</evidence>
<organism evidence="7 8">
    <name type="scientific">Lichtheimia ornata</name>
    <dbReference type="NCBI Taxonomy" id="688661"/>
    <lineage>
        <taxon>Eukaryota</taxon>
        <taxon>Fungi</taxon>
        <taxon>Fungi incertae sedis</taxon>
        <taxon>Mucoromycota</taxon>
        <taxon>Mucoromycotina</taxon>
        <taxon>Mucoromycetes</taxon>
        <taxon>Mucorales</taxon>
        <taxon>Lichtheimiaceae</taxon>
        <taxon>Lichtheimia</taxon>
    </lineage>
</organism>
<evidence type="ECO:0000313" key="7">
    <source>
        <dbReference type="EMBL" id="KAJ8651824.1"/>
    </source>
</evidence>
<dbReference type="EMBL" id="JARTCD010000138">
    <property type="protein sequence ID" value="KAJ8651824.1"/>
    <property type="molecule type" value="Genomic_DNA"/>
</dbReference>
<sequence>MSEWEDSGYYDDFSIGQPPIKRTRAKRSCDLCRKRKTRCNADQQQPCETCKNANVECHFVAEQRKRGPAAATSHVQWLEDRINRLEGILQGIQPERKLTNKLNDLKLTDYGQTRYFGSSAGIHLVDEQLLSSKQPHRLQHSPAHVLQKVNDESNEHIVIMSKALLSRQKDPVPYGVRRTRMLMDVPHMTPELTDAMVYAYFQYVHPHLPVLHKMSFLEQYYFENPQPPDENLLCAVCALATQFMVNEQDWIATGQSFTRDMLLDAQKGLQRKAEKVLENIHRKSKLSTVQALILITMFMHTGGVEEDTSIRWFVCGTAIRMAQDIGLHRSSRHWRLPESEIEVRRRVWYGLYIIDREVAAQFGRPVTILDEDFNVELPSPYELESTHESYLRDPEFQSCTPALMWEAQVAIQERRPVYGIFLESISLSKILGHVLLSMYSPKTEDSARRNDFLILTIDNQLAQWKANLPPNLRFNPDEVSEMTLFSTAHLNIYYNCILLLLHRPFINNDELTDPIFTTRALTKCTAAAIDIVNTIEVVEAQRMPGMTWCFIAYAIFQSASIFLFNAKSDSRALSHQGAEYLSRSAMLYKKEESLRNGLHAHILGVIASRFCSYHEPPRVSKWSLELVEEESSLEKYQKPSDKYSFGDTSESGLFYKALPYDNEAASRFSSIQPASSSSSSSLPSQETAIAAAAATHQHPQPSSQSVFDPISLPMNFNLSNAIEWKEWSDIINNSDTS</sequence>
<keyword evidence="3" id="KW-0238">DNA-binding</keyword>
<dbReference type="InterPro" id="IPR001138">
    <property type="entry name" value="Zn2Cys6_DnaBD"/>
</dbReference>
<protein>
    <recommendedName>
        <fullName evidence="6">Zn(2)-C6 fungal-type domain-containing protein</fullName>
    </recommendedName>
</protein>
<dbReference type="Pfam" id="PF04082">
    <property type="entry name" value="Fungal_trans"/>
    <property type="match status" value="1"/>
</dbReference>
<dbReference type="Proteomes" id="UP001234581">
    <property type="component" value="Unassembled WGS sequence"/>
</dbReference>
<evidence type="ECO:0000256" key="1">
    <source>
        <dbReference type="ARBA" id="ARBA00004123"/>
    </source>
</evidence>
<keyword evidence="4" id="KW-0539">Nucleus</keyword>
<feature type="domain" description="Zn(2)-C6 fungal-type" evidence="6">
    <location>
        <begin position="28"/>
        <end position="59"/>
    </location>
</feature>
<evidence type="ECO:0000256" key="2">
    <source>
        <dbReference type="ARBA" id="ARBA00022723"/>
    </source>
</evidence>
<dbReference type="PROSITE" id="PS00463">
    <property type="entry name" value="ZN2_CY6_FUNGAL_1"/>
    <property type="match status" value="1"/>
</dbReference>
<keyword evidence="2" id="KW-0479">Metal-binding</keyword>
<dbReference type="AlphaFoldDB" id="A0AAD7USA5"/>
<name>A0AAD7USA5_9FUNG</name>
<dbReference type="InterPro" id="IPR007219">
    <property type="entry name" value="XnlR_reg_dom"/>
</dbReference>
<dbReference type="PANTHER" id="PTHR46910:SF3">
    <property type="entry name" value="HALOTOLERANCE PROTEIN 9-RELATED"/>
    <property type="match status" value="1"/>
</dbReference>
<keyword evidence="8" id="KW-1185">Reference proteome</keyword>
<evidence type="ECO:0000256" key="3">
    <source>
        <dbReference type="ARBA" id="ARBA00023125"/>
    </source>
</evidence>
<dbReference type="CDD" id="cd00067">
    <property type="entry name" value="GAL4"/>
    <property type="match status" value="1"/>
</dbReference>
<dbReference type="GO" id="GO:0005634">
    <property type="term" value="C:nucleus"/>
    <property type="evidence" value="ECO:0007669"/>
    <property type="project" value="UniProtKB-SubCell"/>
</dbReference>
<gene>
    <name evidence="7" type="ORF">O0I10_012616</name>
</gene>
<evidence type="ECO:0000256" key="5">
    <source>
        <dbReference type="SAM" id="MobiDB-lite"/>
    </source>
</evidence>
<dbReference type="RefSeq" id="XP_058336738.1">
    <property type="nucleotide sequence ID" value="XM_058492508.1"/>
</dbReference>
<dbReference type="InterPro" id="IPR050987">
    <property type="entry name" value="AtrR-like"/>
</dbReference>
<dbReference type="GO" id="GO:0006351">
    <property type="term" value="P:DNA-templated transcription"/>
    <property type="evidence" value="ECO:0007669"/>
    <property type="project" value="InterPro"/>
</dbReference>
<proteinExistence type="predicted"/>
<comment type="caution">
    <text evidence="7">The sequence shown here is derived from an EMBL/GenBank/DDBJ whole genome shotgun (WGS) entry which is preliminary data.</text>
</comment>
<dbReference type="InterPro" id="IPR036864">
    <property type="entry name" value="Zn2-C6_fun-type_DNA-bd_sf"/>
</dbReference>
<dbReference type="SUPFAM" id="SSF57701">
    <property type="entry name" value="Zn2/Cys6 DNA-binding domain"/>
    <property type="match status" value="1"/>
</dbReference>
<reference evidence="7 8" key="1">
    <citation type="submission" date="2023-03" db="EMBL/GenBank/DDBJ databases">
        <title>Genome sequence of Lichtheimia ornata CBS 291.66.</title>
        <authorList>
            <person name="Mohabir J.T."/>
            <person name="Shea T.P."/>
            <person name="Kurbessoian T."/>
            <person name="Berby B."/>
            <person name="Fontaine J."/>
            <person name="Livny J."/>
            <person name="Gnirke A."/>
            <person name="Stajich J.E."/>
            <person name="Cuomo C.A."/>
        </authorList>
    </citation>
    <scope>NUCLEOTIDE SEQUENCE [LARGE SCALE GENOMIC DNA]</scope>
    <source>
        <strain evidence="7">CBS 291.66</strain>
    </source>
</reference>
<feature type="compositionally biased region" description="Low complexity" evidence="5">
    <location>
        <begin position="672"/>
        <end position="694"/>
    </location>
</feature>
<dbReference type="CDD" id="cd12148">
    <property type="entry name" value="fungal_TF_MHR"/>
    <property type="match status" value="1"/>
</dbReference>
<dbReference type="GO" id="GO:0003677">
    <property type="term" value="F:DNA binding"/>
    <property type="evidence" value="ECO:0007669"/>
    <property type="project" value="UniProtKB-KW"/>
</dbReference>